<name>A0ABW8YXN0_9FLAO</name>
<organism evidence="2 3">
    <name type="scientific">Flavobacterium rhizosphaerae</name>
    <dbReference type="NCBI Taxonomy" id="3163298"/>
    <lineage>
        <taxon>Bacteria</taxon>
        <taxon>Pseudomonadati</taxon>
        <taxon>Bacteroidota</taxon>
        <taxon>Flavobacteriia</taxon>
        <taxon>Flavobacteriales</taxon>
        <taxon>Flavobacteriaceae</taxon>
        <taxon>Flavobacterium</taxon>
    </lineage>
</organism>
<keyword evidence="2" id="KW-0456">Lyase</keyword>
<evidence type="ECO:0000259" key="1">
    <source>
        <dbReference type="Pfam" id="PF02602"/>
    </source>
</evidence>
<keyword evidence="3" id="KW-1185">Reference proteome</keyword>
<dbReference type="Pfam" id="PF02602">
    <property type="entry name" value="HEM4"/>
    <property type="match status" value="1"/>
</dbReference>
<dbReference type="SUPFAM" id="SSF69618">
    <property type="entry name" value="HemD-like"/>
    <property type="match status" value="1"/>
</dbReference>
<evidence type="ECO:0000313" key="2">
    <source>
        <dbReference type="EMBL" id="MFL9844117.1"/>
    </source>
</evidence>
<dbReference type="EC" id="4.2.1.75" evidence="2"/>
<reference evidence="2 3" key="1">
    <citation type="submission" date="2024-06" db="EMBL/GenBank/DDBJ databases">
        <authorList>
            <person name="Kaempfer P."/>
            <person name="Viver T."/>
        </authorList>
    </citation>
    <scope>NUCLEOTIDE SEQUENCE [LARGE SCALE GENOMIC DNA]</scope>
    <source>
        <strain evidence="2 3">ST-119</strain>
    </source>
</reference>
<dbReference type="InterPro" id="IPR003754">
    <property type="entry name" value="4pyrrol_synth_uPrphyn_synth"/>
</dbReference>
<dbReference type="InterPro" id="IPR039793">
    <property type="entry name" value="UROS/Hem4"/>
</dbReference>
<dbReference type="EMBL" id="JBELPZ010000005">
    <property type="protein sequence ID" value="MFL9844117.1"/>
    <property type="molecule type" value="Genomic_DNA"/>
</dbReference>
<dbReference type="RefSeq" id="WP_408084371.1">
    <property type="nucleotide sequence ID" value="NZ_JBELPZ010000005.1"/>
</dbReference>
<dbReference type="Gene3D" id="3.40.50.10090">
    <property type="match status" value="2"/>
</dbReference>
<feature type="domain" description="Tetrapyrrole biosynthesis uroporphyrinogen III synthase" evidence="1">
    <location>
        <begin position="49"/>
        <end position="212"/>
    </location>
</feature>
<dbReference type="InterPro" id="IPR036108">
    <property type="entry name" value="4pyrrol_syn_uPrphyn_synt_sf"/>
</dbReference>
<proteinExistence type="predicted"/>
<dbReference type="Proteomes" id="UP001629156">
    <property type="component" value="Unassembled WGS sequence"/>
</dbReference>
<dbReference type="PANTHER" id="PTHR12390">
    <property type="entry name" value="UROPORPHYRINOGEN III SYNTHASE"/>
    <property type="match status" value="1"/>
</dbReference>
<dbReference type="CDD" id="cd06578">
    <property type="entry name" value="HemD"/>
    <property type="match status" value="1"/>
</dbReference>
<evidence type="ECO:0000313" key="3">
    <source>
        <dbReference type="Proteomes" id="UP001629156"/>
    </source>
</evidence>
<gene>
    <name evidence="2" type="ORF">ABS766_06765</name>
</gene>
<accession>A0ABW8YXN0</accession>
<dbReference type="PANTHER" id="PTHR12390:SF0">
    <property type="entry name" value="UROPORPHYRINOGEN-III SYNTHASE"/>
    <property type="match status" value="1"/>
</dbReference>
<protein>
    <submittedName>
        <fullName evidence="2">Uroporphyrinogen-III synthase</fullName>
        <ecNumber evidence="2">4.2.1.75</ecNumber>
    </submittedName>
</protein>
<sequence>MQTSARILSTKKLLPNQRQFLLNAGLSVIEGDFIKVQSKNFDINATKANLIFTSRNAFKSFLKNKLSVTYRGSNMFCVGSTTATFIRQNGYTVVVEADNAQQLAETIVNNYKTESFTFFSGNMSRDELPVTLTSAGVDFNEVEVYETVLASHKINSSLNGIMFFSPSGIESFLKENSITTETCFCIGATTASALKDITQNIVVANKPSIENVIIQVRNQYNPLFQKRGV</sequence>
<comment type="caution">
    <text evidence="2">The sequence shown here is derived from an EMBL/GenBank/DDBJ whole genome shotgun (WGS) entry which is preliminary data.</text>
</comment>
<dbReference type="GO" id="GO:0004852">
    <property type="term" value="F:uroporphyrinogen-III synthase activity"/>
    <property type="evidence" value="ECO:0007669"/>
    <property type="project" value="UniProtKB-EC"/>
</dbReference>